<dbReference type="PANTHER" id="PTHR20854">
    <property type="entry name" value="INOSITOL MONOPHOSPHATASE"/>
    <property type="match status" value="1"/>
</dbReference>
<accession>A0A0M2PTH8</accession>
<keyword evidence="1" id="KW-0479">Metal-binding</keyword>
<keyword evidence="3" id="KW-1185">Reference proteome</keyword>
<dbReference type="Gene3D" id="3.30.540.10">
    <property type="entry name" value="Fructose-1,6-Bisphosphatase, subunit A, domain 1"/>
    <property type="match status" value="1"/>
</dbReference>
<dbReference type="GO" id="GO:0007165">
    <property type="term" value="P:signal transduction"/>
    <property type="evidence" value="ECO:0007669"/>
    <property type="project" value="TreeGrafter"/>
</dbReference>
<proteinExistence type="predicted"/>
<dbReference type="STRING" id="317619.GCA_000332315_02482"/>
<dbReference type="eggNOG" id="COG0483">
    <property type="taxonomic scope" value="Bacteria"/>
</dbReference>
<feature type="binding site" evidence="1">
    <location>
        <position position="66"/>
    </location>
    <ligand>
        <name>Mg(2+)</name>
        <dbReference type="ChEBI" id="CHEBI:18420"/>
        <label>1</label>
        <note>catalytic</note>
    </ligand>
</feature>
<dbReference type="AlphaFoldDB" id="A0A0M2PTH8"/>
<comment type="cofactor">
    <cofactor evidence="1">
        <name>Mg(2+)</name>
        <dbReference type="ChEBI" id="CHEBI:18420"/>
    </cofactor>
</comment>
<name>A0A0M2PTH8_PROHO</name>
<evidence type="ECO:0000313" key="2">
    <source>
        <dbReference type="EMBL" id="KKI99419.1"/>
    </source>
</evidence>
<dbReference type="Proteomes" id="UP000034681">
    <property type="component" value="Unassembled WGS sequence"/>
</dbReference>
<dbReference type="PRINTS" id="PR00377">
    <property type="entry name" value="IMPHPHTASES"/>
</dbReference>
<evidence type="ECO:0000313" key="3">
    <source>
        <dbReference type="Proteomes" id="UP000034681"/>
    </source>
</evidence>
<feature type="binding site" evidence="1">
    <location>
        <position position="213"/>
    </location>
    <ligand>
        <name>Mg(2+)</name>
        <dbReference type="ChEBI" id="CHEBI:18420"/>
        <label>1</label>
        <note>catalytic</note>
    </ligand>
</feature>
<dbReference type="Pfam" id="PF00459">
    <property type="entry name" value="Inositol_P"/>
    <property type="match status" value="1"/>
</dbReference>
<reference evidence="2" key="1">
    <citation type="submission" date="2012-04" db="EMBL/GenBank/DDBJ databases">
        <authorList>
            <person name="Borisov I.G."/>
            <person name="Ivanikova N.V."/>
            <person name="Pinevich A.V."/>
        </authorList>
    </citation>
    <scope>NUCLEOTIDE SEQUENCE</scope>
    <source>
        <strain evidence="2">CALU 1027</strain>
    </source>
</reference>
<dbReference type="EMBL" id="AJTX02000006">
    <property type="protein sequence ID" value="KKI99419.1"/>
    <property type="molecule type" value="Genomic_DNA"/>
</dbReference>
<gene>
    <name evidence="2" type="ORF">PROH_16495</name>
</gene>
<keyword evidence="1" id="KW-0460">Magnesium</keyword>
<feature type="binding site" evidence="1">
    <location>
        <position position="85"/>
    </location>
    <ligand>
        <name>Mg(2+)</name>
        <dbReference type="ChEBI" id="CHEBI:18420"/>
        <label>1</label>
        <note>catalytic</note>
    </ligand>
</feature>
<feature type="binding site" evidence="1">
    <location>
        <position position="82"/>
    </location>
    <ligand>
        <name>Mg(2+)</name>
        <dbReference type="ChEBI" id="CHEBI:18420"/>
        <label>1</label>
        <note>catalytic</note>
    </ligand>
</feature>
<dbReference type="GO" id="GO:0006020">
    <property type="term" value="P:inositol metabolic process"/>
    <property type="evidence" value="ECO:0007669"/>
    <property type="project" value="TreeGrafter"/>
</dbReference>
<protein>
    <submittedName>
        <fullName evidence="2">Inositol monophosphatase</fullName>
    </submittedName>
</protein>
<dbReference type="Gene3D" id="3.40.190.80">
    <property type="match status" value="1"/>
</dbReference>
<feature type="binding site" evidence="1">
    <location>
        <position position="84"/>
    </location>
    <ligand>
        <name>Mg(2+)</name>
        <dbReference type="ChEBI" id="CHEBI:18420"/>
        <label>1</label>
        <note>catalytic</note>
    </ligand>
</feature>
<dbReference type="PANTHER" id="PTHR20854:SF4">
    <property type="entry name" value="INOSITOL-1-MONOPHOSPHATASE-RELATED"/>
    <property type="match status" value="1"/>
</dbReference>
<evidence type="ECO:0000256" key="1">
    <source>
        <dbReference type="PIRSR" id="PIRSR600760-2"/>
    </source>
</evidence>
<dbReference type="SUPFAM" id="SSF56655">
    <property type="entry name" value="Carbohydrate phosphatase"/>
    <property type="match status" value="1"/>
</dbReference>
<organism evidence="2 3">
    <name type="scientific">Prochlorothrix hollandica PCC 9006 = CALU 1027</name>
    <dbReference type="NCBI Taxonomy" id="317619"/>
    <lineage>
        <taxon>Bacteria</taxon>
        <taxon>Bacillati</taxon>
        <taxon>Cyanobacteriota</taxon>
        <taxon>Cyanophyceae</taxon>
        <taxon>Prochlorotrichales</taxon>
        <taxon>Prochlorotrichaceae</taxon>
        <taxon>Prochlorothrix</taxon>
    </lineage>
</organism>
<dbReference type="InterPro" id="IPR000760">
    <property type="entry name" value="Inositol_monophosphatase-like"/>
</dbReference>
<dbReference type="GO" id="GO:0008934">
    <property type="term" value="F:inositol monophosphate 1-phosphatase activity"/>
    <property type="evidence" value="ECO:0007669"/>
    <property type="project" value="TreeGrafter"/>
</dbReference>
<dbReference type="CDD" id="cd01643">
    <property type="entry name" value="Bacterial_IMPase_like_2"/>
    <property type="match status" value="1"/>
</dbReference>
<dbReference type="GO" id="GO:0046872">
    <property type="term" value="F:metal ion binding"/>
    <property type="evidence" value="ECO:0007669"/>
    <property type="project" value="UniProtKB-KW"/>
</dbReference>
<comment type="caution">
    <text evidence="2">The sequence shown here is derived from an EMBL/GenBank/DDBJ whole genome shotgun (WGS) entry which is preliminary data.</text>
</comment>
<sequence length="274" mass="30029">MFWAEICQFAHDISERVGLHLKADFGTVHPSEKSDGSWVTRCDRWADQALRDAIAARFPDHGLLTEETLHEFPPQDWCWIVDPLDGTTNFALGIPMWGISLGLLYRGTPVFGCVHFPVLGQTFHGFWAGNSGLTLPQGAFCNHQPIRVSTAALSPNQLFSFCTRSITALQQEPAVSLTLPLKVRMLGVSTYNLLSIASGMTLGGVEATPKVWDIAATWAIVHAAGAQWIPLQHQPFPLEVGRNYQALSYPTLVVARPDLAPQFLPFSVLLGSPA</sequence>